<comment type="similarity">
    <text evidence="2">Belongs to the nucleobase:cation symporter-2 (NCS2) (TC 2.A.40) family.</text>
</comment>
<keyword evidence="3 6" id="KW-0812">Transmembrane</keyword>
<feature type="transmembrane region" description="Helical" evidence="6">
    <location>
        <begin position="98"/>
        <end position="125"/>
    </location>
</feature>
<organism evidence="7 8">
    <name type="scientific">Hevea brasiliensis</name>
    <name type="common">Para rubber tree</name>
    <name type="synonym">Siphonia brasiliensis</name>
    <dbReference type="NCBI Taxonomy" id="3981"/>
    <lineage>
        <taxon>Eukaryota</taxon>
        <taxon>Viridiplantae</taxon>
        <taxon>Streptophyta</taxon>
        <taxon>Embryophyta</taxon>
        <taxon>Tracheophyta</taxon>
        <taxon>Spermatophyta</taxon>
        <taxon>Magnoliopsida</taxon>
        <taxon>eudicotyledons</taxon>
        <taxon>Gunneridae</taxon>
        <taxon>Pentapetalae</taxon>
        <taxon>rosids</taxon>
        <taxon>fabids</taxon>
        <taxon>Malpighiales</taxon>
        <taxon>Euphorbiaceae</taxon>
        <taxon>Crotonoideae</taxon>
        <taxon>Micrandreae</taxon>
        <taxon>Hevea</taxon>
    </lineage>
</organism>
<evidence type="ECO:0000256" key="1">
    <source>
        <dbReference type="ARBA" id="ARBA00004141"/>
    </source>
</evidence>
<name>A0A6A6KZB4_HEVBR</name>
<evidence type="ECO:0000313" key="8">
    <source>
        <dbReference type="Proteomes" id="UP000467840"/>
    </source>
</evidence>
<accession>A0A6A6KZB4</accession>
<dbReference type="EMBL" id="JAAGAX010000013">
    <property type="protein sequence ID" value="KAF2294381.1"/>
    <property type="molecule type" value="Genomic_DNA"/>
</dbReference>
<evidence type="ECO:0000256" key="5">
    <source>
        <dbReference type="ARBA" id="ARBA00023136"/>
    </source>
</evidence>
<dbReference type="GO" id="GO:0016020">
    <property type="term" value="C:membrane"/>
    <property type="evidence" value="ECO:0007669"/>
    <property type="project" value="UniProtKB-SubCell"/>
</dbReference>
<reference evidence="7 8" key="1">
    <citation type="journal article" date="2020" name="Mol. Plant">
        <title>The Chromosome-Based Rubber Tree Genome Provides New Insights into Spurge Genome Evolution and Rubber Biosynthesis.</title>
        <authorList>
            <person name="Liu J."/>
            <person name="Shi C."/>
            <person name="Shi C.C."/>
            <person name="Li W."/>
            <person name="Zhang Q.J."/>
            <person name="Zhang Y."/>
            <person name="Li K."/>
            <person name="Lu H.F."/>
            <person name="Shi C."/>
            <person name="Zhu S.T."/>
            <person name="Xiao Z.Y."/>
            <person name="Nan H."/>
            <person name="Yue Y."/>
            <person name="Zhu X.G."/>
            <person name="Wu Y."/>
            <person name="Hong X.N."/>
            <person name="Fan G.Y."/>
            <person name="Tong Y."/>
            <person name="Zhang D."/>
            <person name="Mao C.L."/>
            <person name="Liu Y.L."/>
            <person name="Hao S.J."/>
            <person name="Liu W.Q."/>
            <person name="Lv M.Q."/>
            <person name="Zhang H.B."/>
            <person name="Liu Y."/>
            <person name="Hu-Tang G.R."/>
            <person name="Wang J.P."/>
            <person name="Wang J.H."/>
            <person name="Sun Y.H."/>
            <person name="Ni S.B."/>
            <person name="Chen W.B."/>
            <person name="Zhang X.C."/>
            <person name="Jiao Y.N."/>
            <person name="Eichler E.E."/>
            <person name="Li G.H."/>
            <person name="Liu X."/>
            <person name="Gao L.Z."/>
        </authorList>
    </citation>
    <scope>NUCLEOTIDE SEQUENCE [LARGE SCALE GENOMIC DNA]</scope>
    <source>
        <strain evidence="8">cv. GT1</strain>
        <tissue evidence="7">Leaf</tissue>
    </source>
</reference>
<comment type="subcellular location">
    <subcellularLocation>
        <location evidence="1">Membrane</location>
        <topology evidence="1">Multi-pass membrane protein</topology>
    </subcellularLocation>
</comment>
<evidence type="ECO:0000256" key="6">
    <source>
        <dbReference type="SAM" id="Phobius"/>
    </source>
</evidence>
<gene>
    <name evidence="7" type="ORF">GH714_009875</name>
</gene>
<comment type="caution">
    <text evidence="7">The sequence shown here is derived from an EMBL/GenBank/DDBJ whole genome shotgun (WGS) entry which is preliminary data.</text>
</comment>
<dbReference type="Pfam" id="PF00860">
    <property type="entry name" value="Xan_ur_permease"/>
    <property type="match status" value="1"/>
</dbReference>
<dbReference type="InterPro" id="IPR006043">
    <property type="entry name" value="NCS2"/>
</dbReference>
<dbReference type="Proteomes" id="UP000467840">
    <property type="component" value="Chromosome 7"/>
</dbReference>
<proteinExistence type="inferred from homology"/>
<evidence type="ECO:0000256" key="4">
    <source>
        <dbReference type="ARBA" id="ARBA00022989"/>
    </source>
</evidence>
<protein>
    <submittedName>
        <fullName evidence="7">Uncharacterized protein</fullName>
    </submittedName>
</protein>
<evidence type="ECO:0000256" key="2">
    <source>
        <dbReference type="ARBA" id="ARBA00008821"/>
    </source>
</evidence>
<dbReference type="AlphaFoldDB" id="A0A6A6KZB4"/>
<dbReference type="GO" id="GO:0022857">
    <property type="term" value="F:transmembrane transporter activity"/>
    <property type="evidence" value="ECO:0007669"/>
    <property type="project" value="InterPro"/>
</dbReference>
<keyword evidence="5 6" id="KW-0472">Membrane</keyword>
<evidence type="ECO:0000313" key="7">
    <source>
        <dbReference type="EMBL" id="KAF2294381.1"/>
    </source>
</evidence>
<sequence length="232" mass="25545">MGGGNVEKAEAIQSSLFTAAINTFSQILLGSQLPVVMQISEAFIIPAISIAISTNNKFSATLTPRQLAKCIEIGLPAVAIVIFSTQFLPYIWKPKRPMLVRSVVITISIAIAWTFAEILTVAGAYNNASQEKQNNCRTDRSGLIPAAPWIKVPNPFQWGYPTFEVRDIFLTMAASFVATIESIGTFSTSSRLGGEFRAKPPNSMVQLPDRELELYLMQFLAWDLVPLLQCKE</sequence>
<evidence type="ECO:0000256" key="3">
    <source>
        <dbReference type="ARBA" id="ARBA00022692"/>
    </source>
</evidence>
<feature type="transmembrane region" description="Helical" evidence="6">
    <location>
        <begin position="73"/>
        <end position="92"/>
    </location>
</feature>
<dbReference type="PANTHER" id="PTHR11119">
    <property type="entry name" value="XANTHINE-URACIL / VITAMIN C PERMEASE FAMILY MEMBER"/>
    <property type="match status" value="1"/>
</dbReference>
<keyword evidence="8" id="KW-1185">Reference proteome</keyword>
<keyword evidence="4 6" id="KW-1133">Transmembrane helix</keyword>